<dbReference type="EMBL" id="ML976983">
    <property type="protein sequence ID" value="KAF1960422.1"/>
    <property type="molecule type" value="Genomic_DNA"/>
</dbReference>
<dbReference type="Pfam" id="PF23549">
    <property type="entry name" value="Zn_ribbon_GRF_2"/>
    <property type="match status" value="1"/>
</dbReference>
<sequence>MTDTMRVESLGPGRPTYFDVPVSEILIALSRQPQLPLSQPRCRHSTTSLRRFTTGSFNPNGNVGRPYYLCIQCPSNNRKGWVTWDDERGIRDGNPVCYCGVLSRQDRMGIESGRAGLGFWTCATGSCDYYSEYSNGWTTQEVNSTLHAPQCTGFYPWLL</sequence>
<name>A0A6A5U9B1_9PLEO</name>
<accession>A0A6A5U9B1</accession>
<protein>
    <recommendedName>
        <fullName evidence="1">GRF-like zinc ribbon domain-containing protein</fullName>
    </recommendedName>
</protein>
<dbReference type="OrthoDB" id="4469945at2759"/>
<gene>
    <name evidence="2" type="ORF">CC80DRAFT_489575</name>
</gene>
<keyword evidence="3" id="KW-1185">Reference proteome</keyword>
<evidence type="ECO:0000259" key="1">
    <source>
        <dbReference type="Pfam" id="PF23549"/>
    </source>
</evidence>
<dbReference type="InterPro" id="IPR056444">
    <property type="entry name" value="Zn_ribbon_GRF_2"/>
</dbReference>
<reference evidence="2" key="1">
    <citation type="journal article" date="2020" name="Stud. Mycol.">
        <title>101 Dothideomycetes genomes: a test case for predicting lifestyles and emergence of pathogens.</title>
        <authorList>
            <person name="Haridas S."/>
            <person name="Albert R."/>
            <person name="Binder M."/>
            <person name="Bloem J."/>
            <person name="Labutti K."/>
            <person name="Salamov A."/>
            <person name="Andreopoulos B."/>
            <person name="Baker S."/>
            <person name="Barry K."/>
            <person name="Bills G."/>
            <person name="Bluhm B."/>
            <person name="Cannon C."/>
            <person name="Castanera R."/>
            <person name="Culley D."/>
            <person name="Daum C."/>
            <person name="Ezra D."/>
            <person name="Gonzalez J."/>
            <person name="Henrissat B."/>
            <person name="Kuo A."/>
            <person name="Liang C."/>
            <person name="Lipzen A."/>
            <person name="Lutzoni F."/>
            <person name="Magnuson J."/>
            <person name="Mondo S."/>
            <person name="Nolan M."/>
            <person name="Ohm R."/>
            <person name="Pangilinan J."/>
            <person name="Park H.-J."/>
            <person name="Ramirez L."/>
            <person name="Alfaro M."/>
            <person name="Sun H."/>
            <person name="Tritt A."/>
            <person name="Yoshinaga Y."/>
            <person name="Zwiers L.-H."/>
            <person name="Turgeon B."/>
            <person name="Goodwin S."/>
            <person name="Spatafora J."/>
            <person name="Crous P."/>
            <person name="Grigoriev I."/>
        </authorList>
    </citation>
    <scope>NUCLEOTIDE SEQUENCE</scope>
    <source>
        <strain evidence="2">CBS 675.92</strain>
    </source>
</reference>
<dbReference type="Proteomes" id="UP000800035">
    <property type="component" value="Unassembled WGS sequence"/>
</dbReference>
<evidence type="ECO:0000313" key="3">
    <source>
        <dbReference type="Proteomes" id="UP000800035"/>
    </source>
</evidence>
<organism evidence="2 3">
    <name type="scientific">Byssothecium circinans</name>
    <dbReference type="NCBI Taxonomy" id="147558"/>
    <lineage>
        <taxon>Eukaryota</taxon>
        <taxon>Fungi</taxon>
        <taxon>Dikarya</taxon>
        <taxon>Ascomycota</taxon>
        <taxon>Pezizomycotina</taxon>
        <taxon>Dothideomycetes</taxon>
        <taxon>Pleosporomycetidae</taxon>
        <taxon>Pleosporales</taxon>
        <taxon>Massarineae</taxon>
        <taxon>Massarinaceae</taxon>
        <taxon>Byssothecium</taxon>
    </lineage>
</organism>
<proteinExistence type="predicted"/>
<feature type="domain" description="GRF-like zinc ribbon" evidence="1">
    <location>
        <begin position="40"/>
        <end position="88"/>
    </location>
</feature>
<dbReference type="AlphaFoldDB" id="A0A6A5U9B1"/>
<evidence type="ECO:0000313" key="2">
    <source>
        <dbReference type="EMBL" id="KAF1960422.1"/>
    </source>
</evidence>